<dbReference type="EMBL" id="JAFEUM010000002">
    <property type="protein sequence ID" value="MBM7036174.1"/>
    <property type="molecule type" value="Genomic_DNA"/>
</dbReference>
<dbReference type="RefSeq" id="WP_205157766.1">
    <property type="nucleotide sequence ID" value="NZ_JAFEUM010000002.1"/>
</dbReference>
<feature type="domain" description="TfoX N-terminal" evidence="1">
    <location>
        <begin position="13"/>
        <end position="104"/>
    </location>
</feature>
<dbReference type="Gene3D" id="3.30.1460.30">
    <property type="entry name" value="YgaC/TfoX-N like chaperone"/>
    <property type="match status" value="1"/>
</dbReference>
<protein>
    <submittedName>
        <fullName evidence="3">TfoX/Sxy family DNA transformation protein</fullName>
    </submittedName>
</protein>
<dbReference type="InterPro" id="IPR026256">
    <property type="entry name" value="TfoX-like_gammaprotbact"/>
</dbReference>
<dbReference type="Pfam" id="PF04993">
    <property type="entry name" value="TfoX_N"/>
    <property type="match status" value="1"/>
</dbReference>
<comment type="caution">
    <text evidence="3">The sequence shown here is derived from an EMBL/GenBank/DDBJ whole genome shotgun (WGS) entry which is preliminary data.</text>
</comment>
<dbReference type="InterPro" id="IPR007077">
    <property type="entry name" value="TfoX_C"/>
</dbReference>
<dbReference type="PIRSF" id="PIRSF028788">
    <property type="entry name" value="TfoX_Sxy"/>
    <property type="match status" value="1"/>
</dbReference>
<dbReference type="InterPro" id="IPR047525">
    <property type="entry name" value="TfoX-like"/>
</dbReference>
<proteinExistence type="predicted"/>
<dbReference type="Gene3D" id="1.10.150.20">
    <property type="entry name" value="5' to 3' exonuclease, C-terminal subdomain"/>
    <property type="match status" value="1"/>
</dbReference>
<evidence type="ECO:0000313" key="4">
    <source>
        <dbReference type="Proteomes" id="UP000809621"/>
    </source>
</evidence>
<dbReference type="InterPro" id="IPR007076">
    <property type="entry name" value="TfoX_N"/>
</dbReference>
<reference evidence="3 4" key="1">
    <citation type="submission" date="2021-02" db="EMBL/GenBank/DDBJ databases">
        <authorList>
            <person name="Park J.-S."/>
        </authorList>
    </citation>
    <scope>NUCLEOTIDE SEQUENCE [LARGE SCALE GENOMIC DNA]</scope>
    <source>
        <strain evidence="3 4">188UL20-2</strain>
    </source>
</reference>
<name>A0ABS2HGJ3_9VIBR</name>
<gene>
    <name evidence="3" type="ORF">JQC93_07090</name>
</gene>
<sequence>MDRKQLTQALNVLSPLGDTLKARSMFGGFGLFVDDVMFAVLVDNGIALRSNTALLPNYLSLGMVPYCYQKKGFPVTTSYYLVPKATCEDIDQVLSLARVSLQHAKNDKLASVQKKKRLKDLPNMRLATERMLKKAGIVSVEQLQNVGASDAYNAIRISHDVEPKTQLLWALEGAIKGMHWSLISHERRKQLLERVSGSLTSA</sequence>
<dbReference type="Pfam" id="PF04994">
    <property type="entry name" value="TfoX_C"/>
    <property type="match status" value="1"/>
</dbReference>
<dbReference type="PANTHER" id="PTHR36121:SF1">
    <property type="entry name" value="PROTEIN SXY"/>
    <property type="match status" value="1"/>
</dbReference>
<organism evidence="3 4">
    <name type="scientific">Vibrio ulleungensis</name>
    <dbReference type="NCBI Taxonomy" id="2807619"/>
    <lineage>
        <taxon>Bacteria</taxon>
        <taxon>Pseudomonadati</taxon>
        <taxon>Pseudomonadota</taxon>
        <taxon>Gammaproteobacteria</taxon>
        <taxon>Vibrionales</taxon>
        <taxon>Vibrionaceae</taxon>
        <taxon>Vibrio</taxon>
    </lineage>
</organism>
<dbReference type="SUPFAM" id="SSF159894">
    <property type="entry name" value="YgaC/TfoX-N like"/>
    <property type="match status" value="1"/>
</dbReference>
<feature type="domain" description="TfoX C-terminal" evidence="2">
    <location>
        <begin position="115"/>
        <end position="194"/>
    </location>
</feature>
<evidence type="ECO:0000313" key="3">
    <source>
        <dbReference type="EMBL" id="MBM7036174.1"/>
    </source>
</evidence>
<dbReference type="PANTHER" id="PTHR36121">
    <property type="entry name" value="PROTEIN SXY"/>
    <property type="match status" value="1"/>
</dbReference>
<dbReference type="Proteomes" id="UP000809621">
    <property type="component" value="Unassembled WGS sequence"/>
</dbReference>
<accession>A0ABS2HGJ3</accession>
<keyword evidence="4" id="KW-1185">Reference proteome</keyword>
<evidence type="ECO:0000259" key="2">
    <source>
        <dbReference type="Pfam" id="PF04994"/>
    </source>
</evidence>
<evidence type="ECO:0000259" key="1">
    <source>
        <dbReference type="Pfam" id="PF04993"/>
    </source>
</evidence>